<keyword evidence="4" id="KW-1185">Reference proteome</keyword>
<dbReference type="InterPro" id="IPR007312">
    <property type="entry name" value="Phosphoesterase"/>
</dbReference>
<dbReference type="OrthoDB" id="5135119at2759"/>
<proteinExistence type="predicted"/>
<evidence type="ECO:0000256" key="2">
    <source>
        <dbReference type="SAM" id="SignalP"/>
    </source>
</evidence>
<dbReference type="Proteomes" id="UP000027222">
    <property type="component" value="Unassembled WGS sequence"/>
</dbReference>
<dbReference type="HOGENOM" id="CLU_027977_2_0_1"/>
<dbReference type="STRING" id="685588.A0A067TIU9"/>
<protein>
    <recommendedName>
        <fullName evidence="5">Acid phosphatase</fullName>
    </recommendedName>
</protein>
<dbReference type="PANTHER" id="PTHR31956:SF15">
    <property type="entry name" value="ACID PHOSPHATASE PHOA"/>
    <property type="match status" value="1"/>
</dbReference>
<keyword evidence="2" id="KW-0732">Signal</keyword>
<dbReference type="PANTHER" id="PTHR31956">
    <property type="entry name" value="NON-SPECIFIC PHOSPHOLIPASE C4-RELATED"/>
    <property type="match status" value="1"/>
</dbReference>
<dbReference type="Pfam" id="PF04185">
    <property type="entry name" value="Phosphoesterase"/>
    <property type="match status" value="1"/>
</dbReference>
<name>A0A067TIU9_GALM3</name>
<dbReference type="GO" id="GO:0016788">
    <property type="term" value="F:hydrolase activity, acting on ester bonds"/>
    <property type="evidence" value="ECO:0007669"/>
    <property type="project" value="InterPro"/>
</dbReference>
<dbReference type="FunFam" id="3.40.720.10:FF:000064">
    <property type="entry name" value="Probable acid phosphatase Pho610"/>
    <property type="match status" value="1"/>
</dbReference>
<dbReference type="EMBL" id="KL142370">
    <property type="protein sequence ID" value="KDR82272.1"/>
    <property type="molecule type" value="Genomic_DNA"/>
</dbReference>
<feature type="signal peptide" evidence="2">
    <location>
        <begin position="1"/>
        <end position="21"/>
    </location>
</feature>
<evidence type="ECO:0000313" key="3">
    <source>
        <dbReference type="EMBL" id="KDR82272.1"/>
    </source>
</evidence>
<evidence type="ECO:0008006" key="5">
    <source>
        <dbReference type="Google" id="ProtNLM"/>
    </source>
</evidence>
<evidence type="ECO:0000256" key="1">
    <source>
        <dbReference type="ARBA" id="ARBA00022801"/>
    </source>
</evidence>
<sequence>MFLERLLFASGVSVLTAQAAAVPGLVFDRFVTMWLENTDFSSAAADPNLSALAKQGIELTNYFALTHPSEPNYVASVGGEYFGMDNDNLNHVPANISTIVDLFEDKGISWAEYQQDMPSTCFTGTAFTNPKSGANDYVRKHNPLIIYDSVATNTNRCANVKNFVSFNQDLAANALPQWMFITPNMTNDGHDTSVTVAGSFSRSFLTPLLADPDFNTARTLIVLTFDENESSSQGNRVRTILLGGAIPASLVGTTDSNFYTHYSLIATLEANWGLHTLGRYDVGANVFSFVAAVSGDTVRTTSVNSVKLNGSYPGLFNSAKKVPVPPPNTSLTINGRTVLPAIVSSWGSAAFQKCTPYSGQLVPNFSGSPPIRPAGC</sequence>
<reference evidence="4" key="1">
    <citation type="journal article" date="2014" name="Proc. Natl. Acad. Sci. U.S.A.">
        <title>Extensive sampling of basidiomycete genomes demonstrates inadequacy of the white-rot/brown-rot paradigm for wood decay fungi.</title>
        <authorList>
            <person name="Riley R."/>
            <person name="Salamov A.A."/>
            <person name="Brown D.W."/>
            <person name="Nagy L.G."/>
            <person name="Floudas D."/>
            <person name="Held B.W."/>
            <person name="Levasseur A."/>
            <person name="Lombard V."/>
            <person name="Morin E."/>
            <person name="Otillar R."/>
            <person name="Lindquist E.A."/>
            <person name="Sun H."/>
            <person name="LaButti K.M."/>
            <person name="Schmutz J."/>
            <person name="Jabbour D."/>
            <person name="Luo H."/>
            <person name="Baker S.E."/>
            <person name="Pisabarro A.G."/>
            <person name="Walton J.D."/>
            <person name="Blanchette R.A."/>
            <person name="Henrissat B."/>
            <person name="Martin F."/>
            <person name="Cullen D."/>
            <person name="Hibbett D.S."/>
            <person name="Grigoriev I.V."/>
        </authorList>
    </citation>
    <scope>NUCLEOTIDE SEQUENCE [LARGE SCALE GENOMIC DNA]</scope>
    <source>
        <strain evidence="4">CBS 339.88</strain>
    </source>
</reference>
<dbReference type="AlphaFoldDB" id="A0A067TIU9"/>
<gene>
    <name evidence="3" type="ORF">GALMADRAFT_58905</name>
</gene>
<keyword evidence="1" id="KW-0378">Hydrolase</keyword>
<organism evidence="3 4">
    <name type="scientific">Galerina marginata (strain CBS 339.88)</name>
    <dbReference type="NCBI Taxonomy" id="685588"/>
    <lineage>
        <taxon>Eukaryota</taxon>
        <taxon>Fungi</taxon>
        <taxon>Dikarya</taxon>
        <taxon>Basidiomycota</taxon>
        <taxon>Agaricomycotina</taxon>
        <taxon>Agaricomycetes</taxon>
        <taxon>Agaricomycetidae</taxon>
        <taxon>Agaricales</taxon>
        <taxon>Agaricineae</taxon>
        <taxon>Strophariaceae</taxon>
        <taxon>Galerina</taxon>
    </lineage>
</organism>
<dbReference type="GO" id="GO:0009395">
    <property type="term" value="P:phospholipid catabolic process"/>
    <property type="evidence" value="ECO:0007669"/>
    <property type="project" value="TreeGrafter"/>
</dbReference>
<accession>A0A067TIU9</accession>
<dbReference type="Gene3D" id="3.40.720.10">
    <property type="entry name" value="Alkaline Phosphatase, subunit A"/>
    <property type="match status" value="1"/>
</dbReference>
<dbReference type="InterPro" id="IPR017850">
    <property type="entry name" value="Alkaline_phosphatase_core_sf"/>
</dbReference>
<feature type="chain" id="PRO_5001646927" description="Acid phosphatase" evidence="2">
    <location>
        <begin position="22"/>
        <end position="376"/>
    </location>
</feature>
<evidence type="ECO:0000313" key="4">
    <source>
        <dbReference type="Proteomes" id="UP000027222"/>
    </source>
</evidence>